<sequence length="108" mass="12909">MYFSAQHPLVLTLISIFTMFHNEFSGYMYHWASSTNIHNVQIPFHKLSYCAIYLQLGLFLVPIAVTWEPFLFVFFFYQSHTVYMYINFFMIIVPVHIIILFSFCNVVF</sequence>
<keyword evidence="1" id="KW-0472">Membrane</keyword>
<keyword evidence="3" id="KW-1185">Reference proteome</keyword>
<evidence type="ECO:0000313" key="2">
    <source>
        <dbReference type="EMBL" id="DBA28854.1"/>
    </source>
</evidence>
<comment type="caution">
    <text evidence="2">The sequence shown here is derived from an EMBL/GenBank/DDBJ whole genome shotgun (WGS) entry which is preliminary data.</text>
</comment>
<organism evidence="2 3">
    <name type="scientific">Pyxicephalus adspersus</name>
    <name type="common">African bullfrog</name>
    <dbReference type="NCBI Taxonomy" id="30357"/>
    <lineage>
        <taxon>Eukaryota</taxon>
        <taxon>Metazoa</taxon>
        <taxon>Chordata</taxon>
        <taxon>Craniata</taxon>
        <taxon>Vertebrata</taxon>
        <taxon>Euteleostomi</taxon>
        <taxon>Amphibia</taxon>
        <taxon>Batrachia</taxon>
        <taxon>Anura</taxon>
        <taxon>Neobatrachia</taxon>
        <taxon>Ranoidea</taxon>
        <taxon>Pyxicephalidae</taxon>
        <taxon>Pyxicephalinae</taxon>
        <taxon>Pyxicephalus</taxon>
    </lineage>
</organism>
<accession>A0AAV3AQP2</accession>
<feature type="transmembrane region" description="Helical" evidence="1">
    <location>
        <begin position="6"/>
        <end position="29"/>
    </location>
</feature>
<evidence type="ECO:0000313" key="3">
    <source>
        <dbReference type="Proteomes" id="UP001181693"/>
    </source>
</evidence>
<name>A0AAV3AQP2_PYXAD</name>
<proteinExistence type="predicted"/>
<keyword evidence="1" id="KW-0812">Transmembrane</keyword>
<feature type="transmembrane region" description="Helical" evidence="1">
    <location>
        <begin position="50"/>
        <end position="77"/>
    </location>
</feature>
<dbReference type="AlphaFoldDB" id="A0AAV3AQP2"/>
<evidence type="ECO:0000256" key="1">
    <source>
        <dbReference type="SAM" id="Phobius"/>
    </source>
</evidence>
<feature type="transmembrane region" description="Helical" evidence="1">
    <location>
        <begin position="83"/>
        <end position="107"/>
    </location>
</feature>
<gene>
    <name evidence="2" type="ORF">GDO54_009145</name>
</gene>
<dbReference type="Proteomes" id="UP001181693">
    <property type="component" value="Unassembled WGS sequence"/>
</dbReference>
<protein>
    <submittedName>
        <fullName evidence="2">Uncharacterized protein</fullName>
    </submittedName>
</protein>
<reference evidence="2" key="1">
    <citation type="thesis" date="2020" institute="ProQuest LLC" country="789 East Eisenhower Parkway, Ann Arbor, MI, USA">
        <title>Comparative Genomics and Chromosome Evolution.</title>
        <authorList>
            <person name="Mudd A.B."/>
        </authorList>
    </citation>
    <scope>NUCLEOTIDE SEQUENCE</scope>
    <source>
        <strain evidence="2">1538</strain>
        <tissue evidence="2">Blood</tissue>
    </source>
</reference>
<dbReference type="EMBL" id="DYDO01000003">
    <property type="protein sequence ID" value="DBA28854.1"/>
    <property type="molecule type" value="Genomic_DNA"/>
</dbReference>
<keyword evidence="1" id="KW-1133">Transmembrane helix</keyword>